<dbReference type="InterPro" id="IPR015803">
    <property type="entry name" value="Cys-tRNA-ligase"/>
</dbReference>
<comment type="cofactor">
    <cofactor evidence="12">
        <name>Zn(2+)</name>
        <dbReference type="ChEBI" id="CHEBI:29105"/>
    </cofactor>
    <text evidence="12">Binds 1 zinc ion per subunit.</text>
</comment>
<feature type="binding site" evidence="12">
    <location>
        <position position="275"/>
    </location>
    <ligand>
        <name>ATP</name>
        <dbReference type="ChEBI" id="CHEBI:30616"/>
    </ligand>
</feature>
<evidence type="ECO:0000256" key="7">
    <source>
        <dbReference type="ARBA" id="ARBA00022833"/>
    </source>
</evidence>
<evidence type="ECO:0000313" key="14">
    <source>
        <dbReference type="EMBL" id="MBB4070979.1"/>
    </source>
</evidence>
<dbReference type="PANTHER" id="PTHR10890">
    <property type="entry name" value="CYSTEINYL-TRNA SYNTHETASE"/>
    <property type="match status" value="1"/>
</dbReference>
<dbReference type="InterPro" id="IPR024909">
    <property type="entry name" value="Cys-tRNA/MSH_ligase"/>
</dbReference>
<feature type="short sequence motif" description="'HIGH' region" evidence="12">
    <location>
        <begin position="30"/>
        <end position="40"/>
    </location>
</feature>
<keyword evidence="15" id="KW-1185">Reference proteome</keyword>
<dbReference type="PRINTS" id="PR00983">
    <property type="entry name" value="TRNASYNTHCYS"/>
</dbReference>
<organism evidence="14 15">
    <name type="scientific">Canibacter oris</name>
    <dbReference type="NCBI Taxonomy" id="1365628"/>
    <lineage>
        <taxon>Bacteria</taxon>
        <taxon>Bacillati</taxon>
        <taxon>Actinomycetota</taxon>
        <taxon>Actinomycetes</taxon>
        <taxon>Micrococcales</taxon>
        <taxon>Microbacteriaceae</taxon>
        <taxon>Canibacter</taxon>
    </lineage>
</organism>
<keyword evidence="7 12" id="KW-0862">Zinc</keyword>
<evidence type="ECO:0000313" key="15">
    <source>
        <dbReference type="Proteomes" id="UP000571183"/>
    </source>
</evidence>
<reference evidence="14" key="1">
    <citation type="submission" date="2020-08" db="EMBL/GenBank/DDBJ databases">
        <title>Sequencing the genomes of 1000 actinobacteria strains.</title>
        <authorList>
            <person name="Klenk H.-P."/>
        </authorList>
    </citation>
    <scope>NUCLEOTIDE SEQUENCE [LARGE SCALE GENOMIC DNA]</scope>
    <source>
        <strain evidence="14">DSM 27064</strain>
    </source>
</reference>
<dbReference type="Pfam" id="PF23493">
    <property type="entry name" value="CysS_C"/>
    <property type="match status" value="1"/>
</dbReference>
<sequence length="478" mass="51859">MQKIYDSKAQQLLEFEPRQPGKIGMYVCGPTVQSAPHIGHLRSALVYDQMRRWFTAAGYEVTLIRNVTDIDDKILVNAAASAASAQPETWWQLAQRVERLFSASYRAIGVADPAAEPRATGHIGEMEQLIGRLIEAGYAYETADGSIYFDTVAWKQYGALTRQTVEAMAEGAETAPGKRAVTDFALWKAAREGEPQDAQWQLRYGGKGRPGWHIECSAMATRFLGAAFDIHGGGRDLRFPHHENELAQSNAAGDEFAKYWVHNGLVNVGDQKMSKSLGNSLFAADLLAAASGLVVRYTLGAAHYRSTLAYSETALAEAAAAVERIAEVLARATRDLGAAVPDPHLELHGLAEVVPAEFAAAMNEDFALPQALAQVHLTVRTLNAALDAKDTVSATTASRELVAMLAVLHLDPRHPQWQRGGDSKQTAALQHLVDSLLQARAAARAAKDWARSDEIRDQLAAAGILLADNANETTWSLK</sequence>
<keyword evidence="5 12" id="KW-0479">Metal-binding</keyword>
<comment type="subcellular location">
    <subcellularLocation>
        <location evidence="12">Cytoplasm</location>
    </subcellularLocation>
</comment>
<evidence type="ECO:0000256" key="2">
    <source>
        <dbReference type="ARBA" id="ARBA00011245"/>
    </source>
</evidence>
<accession>A0A840DN56</accession>
<evidence type="ECO:0000256" key="9">
    <source>
        <dbReference type="ARBA" id="ARBA00022917"/>
    </source>
</evidence>
<dbReference type="Pfam" id="PF09190">
    <property type="entry name" value="DALR_2"/>
    <property type="match status" value="1"/>
</dbReference>
<evidence type="ECO:0000259" key="13">
    <source>
        <dbReference type="SMART" id="SM00840"/>
    </source>
</evidence>
<keyword evidence="6 12" id="KW-0547">Nucleotide-binding</keyword>
<protein>
    <recommendedName>
        <fullName evidence="12">Cysteine--tRNA ligase</fullName>
        <ecNumber evidence="12">6.1.1.16</ecNumber>
    </recommendedName>
    <alternativeName>
        <fullName evidence="12">Cysteinyl-tRNA synthetase</fullName>
        <shortName evidence="12">CysRS</shortName>
    </alternativeName>
</protein>
<dbReference type="GO" id="GO:0006423">
    <property type="term" value="P:cysteinyl-tRNA aminoacylation"/>
    <property type="evidence" value="ECO:0007669"/>
    <property type="project" value="UniProtKB-UniRule"/>
</dbReference>
<dbReference type="AlphaFoldDB" id="A0A840DN56"/>
<evidence type="ECO:0000256" key="10">
    <source>
        <dbReference type="ARBA" id="ARBA00023146"/>
    </source>
</evidence>
<dbReference type="GO" id="GO:0005524">
    <property type="term" value="F:ATP binding"/>
    <property type="evidence" value="ECO:0007669"/>
    <property type="project" value="UniProtKB-UniRule"/>
</dbReference>
<evidence type="ECO:0000256" key="5">
    <source>
        <dbReference type="ARBA" id="ARBA00022723"/>
    </source>
</evidence>
<dbReference type="SUPFAM" id="SSF47323">
    <property type="entry name" value="Anticodon-binding domain of a subclass of class I aminoacyl-tRNA synthetases"/>
    <property type="match status" value="1"/>
</dbReference>
<dbReference type="SMART" id="SM00840">
    <property type="entry name" value="DALR_2"/>
    <property type="match status" value="1"/>
</dbReference>
<dbReference type="SUPFAM" id="SSF52374">
    <property type="entry name" value="Nucleotidylyl transferase"/>
    <property type="match status" value="1"/>
</dbReference>
<dbReference type="NCBIfam" id="TIGR00435">
    <property type="entry name" value="cysS"/>
    <property type="match status" value="1"/>
</dbReference>
<dbReference type="InterPro" id="IPR015273">
    <property type="entry name" value="Cys-tRNA-synt_Ia_DALR"/>
</dbReference>
<dbReference type="GO" id="GO:0005829">
    <property type="term" value="C:cytosol"/>
    <property type="evidence" value="ECO:0007669"/>
    <property type="project" value="TreeGrafter"/>
</dbReference>
<keyword evidence="9 12" id="KW-0648">Protein biosynthesis</keyword>
<feature type="binding site" evidence="12">
    <location>
        <position position="245"/>
    </location>
    <ligand>
        <name>Zn(2+)</name>
        <dbReference type="ChEBI" id="CHEBI:29105"/>
    </ligand>
</feature>
<name>A0A840DN56_9MICO</name>
<keyword evidence="8 12" id="KW-0067">ATP-binding</keyword>
<feature type="binding site" evidence="12">
    <location>
        <position position="28"/>
    </location>
    <ligand>
        <name>Zn(2+)</name>
        <dbReference type="ChEBI" id="CHEBI:29105"/>
    </ligand>
</feature>
<evidence type="ECO:0000256" key="3">
    <source>
        <dbReference type="ARBA" id="ARBA00022490"/>
    </source>
</evidence>
<dbReference type="EMBL" id="JACIFD010000002">
    <property type="protein sequence ID" value="MBB4070979.1"/>
    <property type="molecule type" value="Genomic_DNA"/>
</dbReference>
<dbReference type="InterPro" id="IPR056411">
    <property type="entry name" value="CysS_C"/>
</dbReference>
<dbReference type="GO" id="GO:0004817">
    <property type="term" value="F:cysteine-tRNA ligase activity"/>
    <property type="evidence" value="ECO:0007669"/>
    <property type="project" value="UniProtKB-UniRule"/>
</dbReference>
<dbReference type="Pfam" id="PF01406">
    <property type="entry name" value="tRNA-synt_1e"/>
    <property type="match status" value="1"/>
</dbReference>
<dbReference type="PANTHER" id="PTHR10890:SF30">
    <property type="entry name" value="CYSTEINE--TRNA LIGASE"/>
    <property type="match status" value="1"/>
</dbReference>
<evidence type="ECO:0000256" key="11">
    <source>
        <dbReference type="ARBA" id="ARBA00047398"/>
    </source>
</evidence>
<feature type="short sequence motif" description="'KMSKS' region" evidence="12">
    <location>
        <begin position="272"/>
        <end position="276"/>
    </location>
</feature>
<comment type="caution">
    <text evidence="14">The sequence shown here is derived from an EMBL/GenBank/DDBJ whole genome shotgun (WGS) entry which is preliminary data.</text>
</comment>
<gene>
    <name evidence="12" type="primary">cysS</name>
    <name evidence="14" type="ORF">F5897_000263</name>
</gene>
<dbReference type="InterPro" id="IPR014729">
    <property type="entry name" value="Rossmann-like_a/b/a_fold"/>
</dbReference>
<dbReference type="InterPro" id="IPR032678">
    <property type="entry name" value="tRNA-synt_1_cat_dom"/>
</dbReference>
<feature type="domain" description="Cysteinyl-tRNA synthetase class Ia DALR" evidence="13">
    <location>
        <begin position="357"/>
        <end position="419"/>
    </location>
</feature>
<proteinExistence type="inferred from homology"/>
<comment type="subunit">
    <text evidence="2 12">Monomer.</text>
</comment>
<evidence type="ECO:0000256" key="1">
    <source>
        <dbReference type="ARBA" id="ARBA00005594"/>
    </source>
</evidence>
<evidence type="ECO:0000256" key="12">
    <source>
        <dbReference type="HAMAP-Rule" id="MF_00041"/>
    </source>
</evidence>
<keyword evidence="3 12" id="KW-0963">Cytoplasm</keyword>
<dbReference type="Proteomes" id="UP000571183">
    <property type="component" value="Unassembled WGS sequence"/>
</dbReference>
<dbReference type="CDD" id="cd00672">
    <property type="entry name" value="CysRS_core"/>
    <property type="match status" value="1"/>
</dbReference>
<evidence type="ECO:0000256" key="8">
    <source>
        <dbReference type="ARBA" id="ARBA00022840"/>
    </source>
</evidence>
<evidence type="ECO:0000256" key="6">
    <source>
        <dbReference type="ARBA" id="ARBA00022741"/>
    </source>
</evidence>
<dbReference type="InterPro" id="IPR009080">
    <property type="entry name" value="tRNAsynth_Ia_anticodon-bd"/>
</dbReference>
<comment type="similarity">
    <text evidence="1 12">Belongs to the class-I aminoacyl-tRNA synthetase family.</text>
</comment>
<dbReference type="Gene3D" id="3.40.50.620">
    <property type="entry name" value="HUPs"/>
    <property type="match status" value="1"/>
</dbReference>
<dbReference type="GO" id="GO:0008270">
    <property type="term" value="F:zinc ion binding"/>
    <property type="evidence" value="ECO:0007669"/>
    <property type="project" value="UniProtKB-UniRule"/>
</dbReference>
<comment type="catalytic activity">
    <reaction evidence="11 12">
        <text>tRNA(Cys) + L-cysteine + ATP = L-cysteinyl-tRNA(Cys) + AMP + diphosphate</text>
        <dbReference type="Rhea" id="RHEA:17773"/>
        <dbReference type="Rhea" id="RHEA-COMP:9661"/>
        <dbReference type="Rhea" id="RHEA-COMP:9679"/>
        <dbReference type="ChEBI" id="CHEBI:30616"/>
        <dbReference type="ChEBI" id="CHEBI:33019"/>
        <dbReference type="ChEBI" id="CHEBI:35235"/>
        <dbReference type="ChEBI" id="CHEBI:78442"/>
        <dbReference type="ChEBI" id="CHEBI:78517"/>
        <dbReference type="ChEBI" id="CHEBI:456215"/>
        <dbReference type="EC" id="6.1.1.16"/>
    </reaction>
</comment>
<feature type="binding site" evidence="12">
    <location>
        <position position="216"/>
    </location>
    <ligand>
        <name>Zn(2+)</name>
        <dbReference type="ChEBI" id="CHEBI:29105"/>
    </ligand>
</feature>
<keyword evidence="10 12" id="KW-0030">Aminoacyl-tRNA synthetase</keyword>
<feature type="binding site" evidence="12">
    <location>
        <position position="241"/>
    </location>
    <ligand>
        <name>Zn(2+)</name>
        <dbReference type="ChEBI" id="CHEBI:29105"/>
    </ligand>
</feature>
<dbReference type="Gene3D" id="1.20.120.1910">
    <property type="entry name" value="Cysteine-tRNA ligase, C-terminal anti-codon recognition domain"/>
    <property type="match status" value="1"/>
</dbReference>
<dbReference type="HAMAP" id="MF_00041">
    <property type="entry name" value="Cys_tRNA_synth"/>
    <property type="match status" value="1"/>
</dbReference>
<dbReference type="EC" id="6.1.1.16" evidence="12"/>
<dbReference type="RefSeq" id="WP_124824300.1">
    <property type="nucleotide sequence ID" value="NZ_JACIFD010000002.1"/>
</dbReference>
<evidence type="ECO:0000256" key="4">
    <source>
        <dbReference type="ARBA" id="ARBA00022598"/>
    </source>
</evidence>
<keyword evidence="4 12" id="KW-0436">Ligase</keyword>